<dbReference type="AlphaFoldDB" id="A0A1G5BTA8"/>
<evidence type="ECO:0000256" key="4">
    <source>
        <dbReference type="ARBA" id="ARBA00022679"/>
    </source>
</evidence>
<keyword evidence="7 8" id="KW-0472">Membrane</keyword>
<comment type="subcellular location">
    <subcellularLocation>
        <location evidence="8">Cell membrane</location>
        <topology evidence="8">Multi-pass membrane protein</topology>
    </subcellularLocation>
    <subcellularLocation>
        <location evidence="1">Membrane</location>
        <topology evidence="1">Multi-pass membrane protein</topology>
    </subcellularLocation>
</comment>
<dbReference type="InterPro" id="IPR000537">
    <property type="entry name" value="UbiA_prenyltransferase"/>
</dbReference>
<keyword evidence="5 8" id="KW-0812">Transmembrane</keyword>
<feature type="transmembrane region" description="Helical" evidence="8">
    <location>
        <begin position="177"/>
        <end position="196"/>
    </location>
</feature>
<keyword evidence="3 8" id="KW-1003">Cell membrane</keyword>
<sequence>MSVVQPLTASPWFLAIRPKTLPASAAPVIVGTACAFGDNGFALLPALVALVGALLLQVAVNLANDYFDDKHGIDSDKRLGPIRVTQSGLISPRRVLAAMVLCLALATLAGLYLVMRGGLPILVIGLLCIVSTLAYSGGPYPIASNGLGEMFAFLFFGPVAVCGTYYVQALSMGPRPFIAAIPPGLLVAAIMNVNNLRDIPTDTEAGKRTLAVRMGRGRSSVFCGLLVLTPFFMLPLLFLTGLMGAAGFLALAASPMVLPKPGSRWASPFSLPWGCAEAQPDGPPGLFDGKGPAVTGKRPD</sequence>
<dbReference type="EMBL" id="FMUX01000002">
    <property type="protein sequence ID" value="SCX93343.1"/>
    <property type="molecule type" value="Genomic_DNA"/>
</dbReference>
<dbReference type="InterPro" id="IPR004657">
    <property type="entry name" value="MenA"/>
</dbReference>
<dbReference type="NCBIfam" id="NF004751">
    <property type="entry name" value="PRK06080.1-3"/>
    <property type="match status" value="1"/>
</dbReference>
<dbReference type="STRING" id="419481.SAMN05216233_102180"/>
<evidence type="ECO:0000256" key="6">
    <source>
        <dbReference type="ARBA" id="ARBA00022989"/>
    </source>
</evidence>
<dbReference type="HAMAP" id="MF_01937">
    <property type="entry name" value="MenA_1"/>
    <property type="match status" value="1"/>
</dbReference>
<feature type="transmembrane region" description="Helical" evidence="8">
    <location>
        <begin position="95"/>
        <end position="115"/>
    </location>
</feature>
<dbReference type="EC" id="2.5.1.74" evidence="8 9"/>
<comment type="function">
    <text evidence="8">Conversion of 1,4-dihydroxy-2-naphthoate (DHNA) to demethylmenaquinone (DMK).</text>
</comment>
<dbReference type="Proteomes" id="UP000198870">
    <property type="component" value="Unassembled WGS sequence"/>
</dbReference>
<name>A0A1G5BTA8_9BACT</name>
<feature type="transmembrane region" description="Helical" evidence="8">
    <location>
        <begin position="41"/>
        <end position="63"/>
    </location>
</feature>
<comment type="catalytic activity">
    <reaction evidence="8">
        <text>an all-trans-polyprenyl diphosphate + 1,4-dihydroxy-2-naphthoate + H(+) = a 2-demethylmenaquinol + CO2 + diphosphate</text>
        <dbReference type="Rhea" id="RHEA:26478"/>
        <dbReference type="Rhea" id="RHEA-COMP:9563"/>
        <dbReference type="Rhea" id="RHEA-COMP:9564"/>
        <dbReference type="ChEBI" id="CHEBI:11173"/>
        <dbReference type="ChEBI" id="CHEBI:15378"/>
        <dbReference type="ChEBI" id="CHEBI:16526"/>
        <dbReference type="ChEBI" id="CHEBI:33019"/>
        <dbReference type="ChEBI" id="CHEBI:55437"/>
        <dbReference type="ChEBI" id="CHEBI:58914"/>
        <dbReference type="EC" id="2.5.1.74"/>
    </reaction>
</comment>
<dbReference type="GO" id="GO:0009234">
    <property type="term" value="P:menaquinone biosynthetic process"/>
    <property type="evidence" value="ECO:0007669"/>
    <property type="project" value="UniProtKB-UniRule"/>
</dbReference>
<evidence type="ECO:0000256" key="2">
    <source>
        <dbReference type="ARBA" id="ARBA00022428"/>
    </source>
</evidence>
<evidence type="ECO:0000313" key="12">
    <source>
        <dbReference type="Proteomes" id="UP000198870"/>
    </source>
</evidence>
<dbReference type="PANTHER" id="PTHR13929:SF0">
    <property type="entry name" value="UBIA PRENYLTRANSFERASE DOMAIN-CONTAINING PROTEIN 1"/>
    <property type="match status" value="1"/>
</dbReference>
<evidence type="ECO:0000256" key="7">
    <source>
        <dbReference type="ARBA" id="ARBA00023136"/>
    </source>
</evidence>
<dbReference type="InterPro" id="IPR026046">
    <property type="entry name" value="UBIAD1"/>
</dbReference>
<dbReference type="Gene3D" id="1.10.357.140">
    <property type="entry name" value="UbiA prenyltransferase"/>
    <property type="match status" value="1"/>
</dbReference>
<evidence type="ECO:0000256" key="9">
    <source>
        <dbReference type="NCBIfam" id="TIGR00751"/>
    </source>
</evidence>
<dbReference type="UniPathway" id="UPA00079">
    <property type="reaction ID" value="UER00168"/>
</dbReference>
<dbReference type="GO" id="GO:0005886">
    <property type="term" value="C:plasma membrane"/>
    <property type="evidence" value="ECO:0007669"/>
    <property type="project" value="UniProtKB-SubCell"/>
</dbReference>
<comment type="pathway">
    <text evidence="8">Quinol/quinone metabolism; menaquinone biosynthesis; menaquinol from 1,4-dihydroxy-2-naphthoate: step 1/2.</text>
</comment>
<keyword evidence="6 8" id="KW-1133">Transmembrane helix</keyword>
<gene>
    <name evidence="8" type="primary">menA</name>
    <name evidence="11" type="ORF">SAMN05216233_102180</name>
</gene>
<dbReference type="RefSeq" id="WP_254781968.1">
    <property type="nucleotide sequence ID" value="NZ_FMUX01000002.1"/>
</dbReference>
<feature type="transmembrane region" description="Helical" evidence="8">
    <location>
        <begin position="150"/>
        <end position="171"/>
    </location>
</feature>
<keyword evidence="4 8" id="KW-0808">Transferase</keyword>
<evidence type="ECO:0000256" key="10">
    <source>
        <dbReference type="SAM" id="MobiDB-lite"/>
    </source>
</evidence>
<evidence type="ECO:0000256" key="8">
    <source>
        <dbReference type="HAMAP-Rule" id="MF_01937"/>
    </source>
</evidence>
<dbReference type="InterPro" id="IPR044878">
    <property type="entry name" value="UbiA_sf"/>
</dbReference>
<dbReference type="GO" id="GO:0042371">
    <property type="term" value="P:vitamin K biosynthetic process"/>
    <property type="evidence" value="ECO:0007669"/>
    <property type="project" value="TreeGrafter"/>
</dbReference>
<keyword evidence="2 8" id="KW-0474">Menaquinone biosynthesis</keyword>
<comment type="similarity">
    <text evidence="8">Belongs to the MenA family. Type 1 subfamily.</text>
</comment>
<dbReference type="NCBIfam" id="TIGR00751">
    <property type="entry name" value="menA"/>
    <property type="match status" value="1"/>
</dbReference>
<feature type="region of interest" description="Disordered" evidence="10">
    <location>
        <begin position="280"/>
        <end position="300"/>
    </location>
</feature>
<protein>
    <recommendedName>
        <fullName evidence="8 9">1,4-dihydroxy-2-naphthoate octaprenyltransferase</fullName>
        <shortName evidence="8">DHNA-octaprenyltransferase</shortName>
        <ecNumber evidence="8 9">2.5.1.74</ecNumber>
    </recommendedName>
</protein>
<dbReference type="PIRSF" id="PIRSF005355">
    <property type="entry name" value="UBIAD1"/>
    <property type="match status" value="1"/>
</dbReference>
<proteinExistence type="inferred from homology"/>
<dbReference type="CDD" id="cd13962">
    <property type="entry name" value="PT_UbiA_UBIAD1"/>
    <property type="match status" value="1"/>
</dbReference>
<keyword evidence="12" id="KW-1185">Reference proteome</keyword>
<dbReference type="GO" id="GO:0046428">
    <property type="term" value="F:1,4-dihydroxy-2-naphthoate polyprenyltransferase activity"/>
    <property type="evidence" value="ECO:0007669"/>
    <property type="project" value="UniProtKB-UniRule"/>
</dbReference>
<feature type="transmembrane region" description="Helical" evidence="8">
    <location>
        <begin position="121"/>
        <end position="138"/>
    </location>
</feature>
<accession>A0A1G5BTA8</accession>
<feature type="transmembrane region" description="Helical" evidence="8">
    <location>
        <begin position="217"/>
        <end position="233"/>
    </location>
</feature>
<evidence type="ECO:0000256" key="1">
    <source>
        <dbReference type="ARBA" id="ARBA00004141"/>
    </source>
</evidence>
<evidence type="ECO:0000313" key="11">
    <source>
        <dbReference type="EMBL" id="SCX93343.1"/>
    </source>
</evidence>
<evidence type="ECO:0000256" key="5">
    <source>
        <dbReference type="ARBA" id="ARBA00022692"/>
    </source>
</evidence>
<dbReference type="Pfam" id="PF01040">
    <property type="entry name" value="UbiA"/>
    <property type="match status" value="1"/>
</dbReference>
<organism evidence="11 12">
    <name type="scientific">Desulfoluna spongiiphila</name>
    <dbReference type="NCBI Taxonomy" id="419481"/>
    <lineage>
        <taxon>Bacteria</taxon>
        <taxon>Pseudomonadati</taxon>
        <taxon>Thermodesulfobacteriota</taxon>
        <taxon>Desulfobacteria</taxon>
        <taxon>Desulfobacterales</taxon>
        <taxon>Desulfolunaceae</taxon>
        <taxon>Desulfoluna</taxon>
    </lineage>
</organism>
<reference evidence="11 12" key="1">
    <citation type="submission" date="2016-10" db="EMBL/GenBank/DDBJ databases">
        <authorList>
            <person name="de Groot N.N."/>
        </authorList>
    </citation>
    <scope>NUCLEOTIDE SEQUENCE [LARGE SCALE GENOMIC DNA]</scope>
    <source>
        <strain evidence="11 12">AA1</strain>
    </source>
</reference>
<dbReference type="PANTHER" id="PTHR13929">
    <property type="entry name" value="1,4-DIHYDROXY-2-NAPHTHOATE OCTAPRENYLTRANSFERASE"/>
    <property type="match status" value="1"/>
</dbReference>
<evidence type="ECO:0000256" key="3">
    <source>
        <dbReference type="ARBA" id="ARBA00022475"/>
    </source>
</evidence>